<comment type="caution">
    <text evidence="1">The sequence shown here is derived from an EMBL/GenBank/DDBJ whole genome shotgun (WGS) entry which is preliminary data.</text>
</comment>
<keyword evidence="2" id="KW-1185">Reference proteome</keyword>
<organism evidence="1 2">
    <name type="scientific">Mediterraneibacter butyricigenes</name>
    <dbReference type="NCBI Taxonomy" id="2316025"/>
    <lineage>
        <taxon>Bacteria</taxon>
        <taxon>Bacillati</taxon>
        <taxon>Bacillota</taxon>
        <taxon>Clostridia</taxon>
        <taxon>Lachnospirales</taxon>
        <taxon>Lachnospiraceae</taxon>
        <taxon>Mediterraneibacter</taxon>
    </lineage>
</organism>
<dbReference type="InterPro" id="IPR012674">
    <property type="entry name" value="Calycin"/>
</dbReference>
<dbReference type="SUPFAM" id="SSF50814">
    <property type="entry name" value="Lipocalins"/>
    <property type="match status" value="1"/>
</dbReference>
<dbReference type="RefSeq" id="WP_117603961.1">
    <property type="nucleotide sequence ID" value="NZ_BHGK01000001.1"/>
</dbReference>
<evidence type="ECO:0008006" key="3">
    <source>
        <dbReference type="Google" id="ProtNLM"/>
    </source>
</evidence>
<sequence>MKKDVLVSISGLHTDMMNPSDEQEPIEVIVPASYYYKNGKHYVMYEEPVEGSLQDVIKNRIKITGEDLLEISKTGATNAHMIFEKNKKNLTYYGTPYGQMLLGVDTTRMDIDMTEDHIHIAVDYQLDVNHEPMAECEIRMQITSKDSGKFSLA</sequence>
<evidence type="ECO:0000313" key="2">
    <source>
        <dbReference type="Proteomes" id="UP000265643"/>
    </source>
</evidence>
<dbReference type="Proteomes" id="UP000265643">
    <property type="component" value="Unassembled WGS sequence"/>
</dbReference>
<accession>A0A391P8Z0</accession>
<reference evidence="2" key="1">
    <citation type="submission" date="2018-09" db="EMBL/GenBank/DDBJ databases">
        <title>Draft Genome Sequence of Mediterraneibacter sp. KCTC 15684.</title>
        <authorList>
            <person name="Kim J.S."/>
            <person name="Han K.I."/>
            <person name="Suh M.K."/>
            <person name="Lee K.C."/>
            <person name="Eom M.K."/>
            <person name="Lee J.H."/>
            <person name="Park S.H."/>
            <person name="Kang S.W."/>
            <person name="Park J.E."/>
            <person name="Oh B.S."/>
            <person name="Yu S.Y."/>
            <person name="Choi S.H."/>
            <person name="Lee D.H."/>
            <person name="Yoon H."/>
            <person name="Kim B."/>
            <person name="Yang S.J."/>
            <person name="Lee J.S."/>
        </authorList>
    </citation>
    <scope>NUCLEOTIDE SEQUENCE [LARGE SCALE GENOMIC DNA]</scope>
    <source>
        <strain evidence="2">KCTC 15684</strain>
    </source>
</reference>
<protein>
    <recommendedName>
        <fullName evidence="3">Rho guanine nucleotide exchange factor</fullName>
    </recommendedName>
</protein>
<gene>
    <name evidence="1" type="ORF">KGMB01110_18440</name>
</gene>
<dbReference type="InterPro" id="IPR015231">
    <property type="entry name" value="DUF1934"/>
</dbReference>
<dbReference type="AlphaFoldDB" id="A0A391P8Z0"/>
<evidence type="ECO:0000313" key="1">
    <source>
        <dbReference type="EMBL" id="GCA67408.1"/>
    </source>
</evidence>
<name>A0A391P8Z0_9FIRM</name>
<dbReference type="Pfam" id="PF09148">
    <property type="entry name" value="DUF1934"/>
    <property type="match status" value="1"/>
</dbReference>
<dbReference type="Gene3D" id="2.40.128.20">
    <property type="match status" value="1"/>
</dbReference>
<proteinExistence type="predicted"/>
<dbReference type="EMBL" id="BHGK01000001">
    <property type="protein sequence ID" value="GCA67408.1"/>
    <property type="molecule type" value="Genomic_DNA"/>
</dbReference>